<dbReference type="Proteomes" id="UP000711614">
    <property type="component" value="Unassembled WGS sequence"/>
</dbReference>
<protein>
    <recommendedName>
        <fullName evidence="3">DUF1877 family protein</fullName>
    </recommendedName>
</protein>
<sequence length="160" mass="17401">MKIRYFARPLPALMVGNALVNPGALLDDGKLWESWVPSGGCPTALVLDEAWRDLQMLLGENGQDPPRPAFELVRGAATYANGEICPYNRVLDPLQVCAIAGDLAGTDLHELYQHCLPLHSPDWATIMDGRRGYVEHYLGAAAAFSNSVASEGMGMVYSIR</sequence>
<name>A0ABS4YXJ0_9MICC</name>
<evidence type="ECO:0000313" key="1">
    <source>
        <dbReference type="EMBL" id="MBP2413512.1"/>
    </source>
</evidence>
<proteinExistence type="predicted"/>
<organism evidence="1 2">
    <name type="scientific">Arthrobacter stackebrandtii</name>
    <dbReference type="NCBI Taxonomy" id="272161"/>
    <lineage>
        <taxon>Bacteria</taxon>
        <taxon>Bacillati</taxon>
        <taxon>Actinomycetota</taxon>
        <taxon>Actinomycetes</taxon>
        <taxon>Micrococcales</taxon>
        <taxon>Micrococcaceae</taxon>
        <taxon>Arthrobacter</taxon>
    </lineage>
</organism>
<evidence type="ECO:0008006" key="3">
    <source>
        <dbReference type="Google" id="ProtNLM"/>
    </source>
</evidence>
<dbReference type="EMBL" id="JAGIOI010000001">
    <property type="protein sequence ID" value="MBP2413512.1"/>
    <property type="molecule type" value="Genomic_DNA"/>
</dbReference>
<gene>
    <name evidence="1" type="ORF">JOF48_002311</name>
</gene>
<evidence type="ECO:0000313" key="2">
    <source>
        <dbReference type="Proteomes" id="UP000711614"/>
    </source>
</evidence>
<dbReference type="InterPro" id="IPR035944">
    <property type="entry name" value="YfbM-like_sf"/>
</dbReference>
<keyword evidence="2" id="KW-1185">Reference proteome</keyword>
<dbReference type="Gene3D" id="3.40.1760.10">
    <property type="entry name" value="YfbM-like super family"/>
    <property type="match status" value="1"/>
</dbReference>
<accession>A0ABS4YXJ0</accession>
<reference evidence="1 2" key="1">
    <citation type="submission" date="2021-03" db="EMBL/GenBank/DDBJ databases">
        <title>Sequencing the genomes of 1000 actinobacteria strains.</title>
        <authorList>
            <person name="Klenk H.-P."/>
        </authorList>
    </citation>
    <scope>NUCLEOTIDE SEQUENCE [LARGE SCALE GENOMIC DNA]</scope>
    <source>
        <strain evidence="1 2">DSM 16005</strain>
    </source>
</reference>
<comment type="caution">
    <text evidence="1">The sequence shown here is derived from an EMBL/GenBank/DDBJ whole genome shotgun (WGS) entry which is preliminary data.</text>
</comment>
<dbReference type="RefSeq" id="WP_209680876.1">
    <property type="nucleotide sequence ID" value="NZ_JAGIOI010000001.1"/>
</dbReference>